<dbReference type="OrthoDB" id="9784513at2"/>
<proteinExistence type="predicted"/>
<dbReference type="STRING" id="1685382.AVJ23_13915"/>
<sequence>MMRHMRSALALAICLVATALPAQDVRITPDQASRAIDVNGRTIVIERIQDTAHRLTPEFTKTSRPCPPFCIHPIAAAEGVATVGEIEVIDFLDQKVAAGTGLLIDSRVPEWHAKGTIPGAVNVPFVTLEPTNPYRDEILQALGARKQGAGWDFSGAMELMLFCNGPWCDQSPRAIRNLTATGYPPSKLHYYRGGMQLWMLLGLTVQSPA</sequence>
<accession>A0A0W7WHZ7</accession>
<dbReference type="Pfam" id="PF00581">
    <property type="entry name" value="Rhodanese"/>
    <property type="match status" value="1"/>
</dbReference>
<dbReference type="Proteomes" id="UP000054396">
    <property type="component" value="Unassembled WGS sequence"/>
</dbReference>
<gene>
    <name evidence="3" type="ORF">AVJ23_13915</name>
</gene>
<feature type="domain" description="Rhodanese" evidence="2">
    <location>
        <begin position="97"/>
        <end position="207"/>
    </location>
</feature>
<evidence type="ECO:0000259" key="2">
    <source>
        <dbReference type="PROSITE" id="PS50206"/>
    </source>
</evidence>
<reference evidence="3 4" key="1">
    <citation type="submission" date="2015-12" db="EMBL/GenBank/DDBJ databases">
        <authorList>
            <person name="Shamseldin A."/>
            <person name="Moawad H."/>
            <person name="Abd El-Rahim W.M."/>
            <person name="Sadowsky M.J."/>
        </authorList>
    </citation>
    <scope>NUCLEOTIDE SEQUENCE [LARGE SCALE GENOMIC DNA]</scope>
    <source>
        <strain evidence="3 4">SJ5A-1</strain>
    </source>
</reference>
<name>A0A0W7WHZ7_9RHOB</name>
<comment type="caution">
    <text evidence="3">The sequence shown here is derived from an EMBL/GenBank/DDBJ whole genome shotgun (WGS) entry which is preliminary data.</text>
</comment>
<dbReference type="AlphaFoldDB" id="A0A0W7WHZ7"/>
<evidence type="ECO:0000256" key="1">
    <source>
        <dbReference type="SAM" id="SignalP"/>
    </source>
</evidence>
<dbReference type="SUPFAM" id="SSF52821">
    <property type="entry name" value="Rhodanese/Cell cycle control phosphatase"/>
    <property type="match status" value="1"/>
</dbReference>
<dbReference type="EMBL" id="LPXO01000008">
    <property type="protein sequence ID" value="KUF10142.1"/>
    <property type="molecule type" value="Genomic_DNA"/>
</dbReference>
<dbReference type="InterPro" id="IPR036873">
    <property type="entry name" value="Rhodanese-like_dom_sf"/>
</dbReference>
<keyword evidence="4" id="KW-1185">Reference proteome</keyword>
<keyword evidence="1" id="KW-0732">Signal</keyword>
<feature type="chain" id="PRO_5006936319" evidence="1">
    <location>
        <begin position="23"/>
        <end position="209"/>
    </location>
</feature>
<dbReference type="Gene3D" id="3.40.250.10">
    <property type="entry name" value="Rhodanese-like domain"/>
    <property type="match status" value="1"/>
</dbReference>
<dbReference type="CDD" id="cd00158">
    <property type="entry name" value="RHOD"/>
    <property type="match status" value="1"/>
</dbReference>
<dbReference type="RefSeq" id="WP_058862813.1">
    <property type="nucleotide sequence ID" value="NZ_LPXO01000008.1"/>
</dbReference>
<dbReference type="InterPro" id="IPR001763">
    <property type="entry name" value="Rhodanese-like_dom"/>
</dbReference>
<organism evidence="3 4">
    <name type="scientific">Pseudoponticoccus marisrubri</name>
    <dbReference type="NCBI Taxonomy" id="1685382"/>
    <lineage>
        <taxon>Bacteria</taxon>
        <taxon>Pseudomonadati</taxon>
        <taxon>Pseudomonadota</taxon>
        <taxon>Alphaproteobacteria</taxon>
        <taxon>Rhodobacterales</taxon>
        <taxon>Roseobacteraceae</taxon>
        <taxon>Pseudoponticoccus</taxon>
    </lineage>
</organism>
<evidence type="ECO:0000313" key="3">
    <source>
        <dbReference type="EMBL" id="KUF10142.1"/>
    </source>
</evidence>
<dbReference type="GO" id="GO:0016740">
    <property type="term" value="F:transferase activity"/>
    <property type="evidence" value="ECO:0007669"/>
    <property type="project" value="UniProtKB-KW"/>
</dbReference>
<protein>
    <submittedName>
        <fullName evidence="3">Sulfurtransferase</fullName>
    </submittedName>
</protein>
<feature type="signal peptide" evidence="1">
    <location>
        <begin position="1"/>
        <end position="22"/>
    </location>
</feature>
<dbReference type="PROSITE" id="PS50206">
    <property type="entry name" value="RHODANESE_3"/>
    <property type="match status" value="1"/>
</dbReference>
<keyword evidence="3" id="KW-0808">Transferase</keyword>
<evidence type="ECO:0000313" key="4">
    <source>
        <dbReference type="Proteomes" id="UP000054396"/>
    </source>
</evidence>